<gene>
    <name evidence="1" type="ORF">DNKLAFBN_00013</name>
</gene>
<dbReference type="AlphaFoldDB" id="A0A7G9YV39"/>
<reference evidence="1" key="1">
    <citation type="submission" date="2020-06" db="EMBL/GenBank/DDBJ databases">
        <title>Unique genomic features of the anaerobic methanotrophic archaea.</title>
        <authorList>
            <person name="Chadwick G.L."/>
            <person name="Skennerton C.T."/>
            <person name="Laso-Perez R."/>
            <person name="Leu A.O."/>
            <person name="Speth D.R."/>
            <person name="Yu H."/>
            <person name="Morgan-Lang C."/>
            <person name="Hatzenpichler R."/>
            <person name="Goudeau D."/>
            <person name="Malmstrom R."/>
            <person name="Brazelton W.J."/>
            <person name="Woyke T."/>
            <person name="Hallam S.J."/>
            <person name="Tyson G.W."/>
            <person name="Wegener G."/>
            <person name="Boetius A."/>
            <person name="Orphan V."/>
        </authorList>
    </citation>
    <scope>NUCLEOTIDE SEQUENCE</scope>
</reference>
<dbReference type="EMBL" id="MT631481">
    <property type="protein sequence ID" value="QNO51873.1"/>
    <property type="molecule type" value="Genomic_DNA"/>
</dbReference>
<evidence type="ECO:0000313" key="1">
    <source>
        <dbReference type="EMBL" id="QNO51873.1"/>
    </source>
</evidence>
<sequence>MGAKAEILAERPGVYILVGDGEVEGMLENMRFELVYRIAKKGKHLYSFAL</sequence>
<name>A0A7G9YV39_9EURY</name>
<proteinExistence type="predicted"/>
<organism evidence="1">
    <name type="scientific">Candidatus Methanophagaceae archaeon ANME-1 ERB6</name>
    <dbReference type="NCBI Taxonomy" id="2759912"/>
    <lineage>
        <taxon>Archaea</taxon>
        <taxon>Methanobacteriati</taxon>
        <taxon>Methanobacteriota</taxon>
        <taxon>Stenosarchaea group</taxon>
        <taxon>Methanomicrobia</taxon>
        <taxon>Candidatus Methanophagales</taxon>
        <taxon>Candidatus Methanophagaceae</taxon>
    </lineage>
</organism>
<accession>A0A7G9YV39</accession>
<protein>
    <submittedName>
        <fullName evidence="1">Uncharacterized protein</fullName>
    </submittedName>
</protein>